<sequence length="45" mass="4747">MIHNGDSAQGVLGFSVPLSKKTADRLRLKAGFAGVNIPYEACPCL</sequence>
<dbReference type="InParanoid" id="A0A0D2GHG3"/>
<gene>
    <name evidence="1" type="ORF">X474_08845</name>
</gene>
<dbReference type="EMBL" id="AZAC01000011">
    <property type="protein sequence ID" value="KIX14347.1"/>
    <property type="molecule type" value="Genomic_DNA"/>
</dbReference>
<dbReference type="AlphaFoldDB" id="A0A0D2GHG3"/>
<comment type="caution">
    <text evidence="1">The sequence shown here is derived from an EMBL/GenBank/DDBJ whole genome shotgun (WGS) entry which is preliminary data.</text>
</comment>
<evidence type="ECO:0000313" key="1">
    <source>
        <dbReference type="EMBL" id="KIX14347.1"/>
    </source>
</evidence>
<dbReference type="STRING" id="1429043.X474_08845"/>
<name>A0A0D2GHG3_9BACT</name>
<keyword evidence="2" id="KW-1185">Reference proteome</keyword>
<evidence type="ECO:0000313" key="2">
    <source>
        <dbReference type="Proteomes" id="UP000032233"/>
    </source>
</evidence>
<proteinExistence type="predicted"/>
<accession>A0A0D2GHG3</accession>
<reference evidence="1 2" key="1">
    <citation type="submission" date="2013-11" db="EMBL/GenBank/DDBJ databases">
        <title>Metagenomic analysis of a methanogenic consortium involved in long chain n-alkane degradation.</title>
        <authorList>
            <person name="Davidova I.A."/>
            <person name="Callaghan A.V."/>
            <person name="Wawrik B."/>
            <person name="Pruitt S."/>
            <person name="Marks C."/>
            <person name="Duncan K.E."/>
            <person name="Suflita J.M."/>
        </authorList>
    </citation>
    <scope>NUCLEOTIDE SEQUENCE [LARGE SCALE GENOMIC DNA]</scope>
    <source>
        <strain evidence="1 2">SPR</strain>
    </source>
</reference>
<dbReference type="Proteomes" id="UP000032233">
    <property type="component" value="Unassembled WGS sequence"/>
</dbReference>
<protein>
    <submittedName>
        <fullName evidence="1">Uncharacterized protein</fullName>
    </submittedName>
</protein>
<organism evidence="1 2">
    <name type="scientific">Dethiosulfatarculus sandiegensis</name>
    <dbReference type="NCBI Taxonomy" id="1429043"/>
    <lineage>
        <taxon>Bacteria</taxon>
        <taxon>Pseudomonadati</taxon>
        <taxon>Thermodesulfobacteriota</taxon>
        <taxon>Desulfarculia</taxon>
        <taxon>Desulfarculales</taxon>
        <taxon>Desulfarculaceae</taxon>
        <taxon>Dethiosulfatarculus</taxon>
    </lineage>
</organism>